<dbReference type="AlphaFoldDB" id="A0A3R7K419"/>
<feature type="compositionally biased region" description="Basic and acidic residues" evidence="1">
    <location>
        <begin position="238"/>
        <end position="249"/>
    </location>
</feature>
<reference evidence="2 3" key="1">
    <citation type="journal article" date="2018" name="BMC Genomics">
        <title>Genomic comparison of Trypanosoma conorhini and Trypanosoma rangeli to Trypanosoma cruzi strains of high and low virulence.</title>
        <authorList>
            <person name="Bradwell K.R."/>
            <person name="Koparde V.N."/>
            <person name="Matveyev A.V."/>
            <person name="Serrano M.G."/>
            <person name="Alves J.M."/>
            <person name="Parikh H."/>
            <person name="Huang B."/>
            <person name="Lee V."/>
            <person name="Espinosa-Alvarez O."/>
            <person name="Ortiz P.A."/>
            <person name="Costa-Martins A.G."/>
            <person name="Teixeira M.M."/>
            <person name="Buck G.A."/>
        </authorList>
    </citation>
    <scope>NUCLEOTIDE SEQUENCE [LARGE SCALE GENOMIC DNA]</scope>
    <source>
        <strain evidence="2 3">AM80</strain>
    </source>
</reference>
<gene>
    <name evidence="2" type="ORF">TraAM80_07038</name>
</gene>
<dbReference type="GeneID" id="40330971"/>
<sequence>MAAAAAFTIEMHGGKETNMGGGKDANTNGTGCTGSQSAPHTWHKDRLVQSEFGITPVAGEGGREARPHVHPQRFMRGREEEYRGKKHIDPHHVQVSDETKREEGRYGKRRVQGYSGGCKDTVFSLLGGGGNHTPPEPNRVRPLNVHTSTSMQVAEARLLEIAKNPSYSEAAREVLRHAGNPSIAREEERLSRRIAAVEYAKGSQARCAALQEHYKAMDLGTPGETIQMQVPFAFDESTPRPDNIPEHRGVHYRNAESNPLPGKPAGRCGGADKHRGLRDNVLLSQNEYPDPPAVGVRVVPRISIRPGSSQQRSTACIDEEMLSRSKARCHYSANQRMPDFIFGRPPPPETPHKTLRSITEERWKKEETRAAERRTGRAMTHQSHKVTSLW</sequence>
<accession>A0A3R7K419</accession>
<evidence type="ECO:0000313" key="3">
    <source>
        <dbReference type="Proteomes" id="UP000283634"/>
    </source>
</evidence>
<dbReference type="RefSeq" id="XP_029236274.1">
    <property type="nucleotide sequence ID" value="XM_029383852.1"/>
</dbReference>
<feature type="compositionally biased region" description="Polar residues" evidence="1">
    <location>
        <begin position="25"/>
        <end position="39"/>
    </location>
</feature>
<dbReference type="VEuPathDB" id="TriTrypDB:TRSC58_02180"/>
<feature type="region of interest" description="Disordered" evidence="1">
    <location>
        <begin position="361"/>
        <end position="390"/>
    </location>
</feature>
<feature type="compositionally biased region" description="Basic and acidic residues" evidence="1">
    <location>
        <begin position="361"/>
        <end position="375"/>
    </location>
</feature>
<organism evidence="2 3">
    <name type="scientific">Trypanosoma rangeli</name>
    <dbReference type="NCBI Taxonomy" id="5698"/>
    <lineage>
        <taxon>Eukaryota</taxon>
        <taxon>Discoba</taxon>
        <taxon>Euglenozoa</taxon>
        <taxon>Kinetoplastea</taxon>
        <taxon>Metakinetoplastina</taxon>
        <taxon>Trypanosomatida</taxon>
        <taxon>Trypanosomatidae</taxon>
        <taxon>Trypanosoma</taxon>
        <taxon>Herpetosoma</taxon>
    </lineage>
</organism>
<feature type="region of interest" description="Disordered" evidence="1">
    <location>
        <begin position="1"/>
        <end position="41"/>
    </location>
</feature>
<proteinExistence type="predicted"/>
<feature type="compositionally biased region" description="Basic and acidic residues" evidence="1">
    <location>
        <begin position="92"/>
        <end position="106"/>
    </location>
</feature>
<dbReference type="EMBL" id="MKGL01000279">
    <property type="protein sequence ID" value="RNF01339.1"/>
    <property type="molecule type" value="Genomic_DNA"/>
</dbReference>
<feature type="region of interest" description="Disordered" evidence="1">
    <location>
        <begin position="238"/>
        <end position="273"/>
    </location>
</feature>
<dbReference type="OrthoDB" id="271468at2759"/>
<dbReference type="OMA" id="ATTKYHG"/>
<evidence type="ECO:0000313" key="2">
    <source>
        <dbReference type="EMBL" id="RNF01339.1"/>
    </source>
</evidence>
<dbReference type="Proteomes" id="UP000283634">
    <property type="component" value="Unassembled WGS sequence"/>
</dbReference>
<feature type="region of interest" description="Disordered" evidence="1">
    <location>
        <begin position="92"/>
        <end position="112"/>
    </location>
</feature>
<name>A0A3R7K419_TRYRA</name>
<comment type="caution">
    <text evidence="2">The sequence shown here is derived from an EMBL/GenBank/DDBJ whole genome shotgun (WGS) entry which is preliminary data.</text>
</comment>
<evidence type="ECO:0000256" key="1">
    <source>
        <dbReference type="SAM" id="MobiDB-lite"/>
    </source>
</evidence>
<keyword evidence="3" id="KW-1185">Reference proteome</keyword>
<protein>
    <submittedName>
        <fullName evidence="2">Uncharacterized protein</fullName>
    </submittedName>
</protein>